<feature type="region of interest" description="Disordered" evidence="6">
    <location>
        <begin position="1"/>
        <end position="31"/>
    </location>
</feature>
<comment type="caution">
    <text evidence="9">The sequence shown here is derived from an EMBL/GenBank/DDBJ whole genome shotgun (WGS) entry which is preliminary data.</text>
</comment>
<dbReference type="GO" id="GO:0005886">
    <property type="term" value="C:plasma membrane"/>
    <property type="evidence" value="ECO:0007669"/>
    <property type="project" value="TreeGrafter"/>
</dbReference>
<evidence type="ECO:0000256" key="6">
    <source>
        <dbReference type="SAM" id="MobiDB-lite"/>
    </source>
</evidence>
<reference evidence="9" key="1">
    <citation type="submission" date="2023-06" db="EMBL/GenBank/DDBJ databases">
        <title>Conoideocrella luteorostrata (Hypocreales: Clavicipitaceae), a potential biocontrol fungus for elongate hemlock scale in United States Christmas tree production areas.</title>
        <authorList>
            <person name="Barrett H."/>
            <person name="Lovett B."/>
            <person name="Macias A.M."/>
            <person name="Stajich J.E."/>
            <person name="Kasson M.T."/>
        </authorList>
    </citation>
    <scope>NUCLEOTIDE SEQUENCE</scope>
    <source>
        <strain evidence="9">ARSEF 14590</strain>
    </source>
</reference>
<feature type="transmembrane region" description="Helical" evidence="7">
    <location>
        <begin position="104"/>
        <end position="127"/>
    </location>
</feature>
<evidence type="ECO:0000256" key="5">
    <source>
        <dbReference type="ARBA" id="ARBA00023136"/>
    </source>
</evidence>
<keyword evidence="4 7" id="KW-1133">Transmembrane helix</keyword>
<evidence type="ECO:0000256" key="2">
    <source>
        <dbReference type="ARBA" id="ARBA00022448"/>
    </source>
</evidence>
<keyword evidence="5 7" id="KW-0472">Membrane</keyword>
<dbReference type="AlphaFoldDB" id="A0AAJ0CKN0"/>
<evidence type="ECO:0000256" key="3">
    <source>
        <dbReference type="ARBA" id="ARBA00022692"/>
    </source>
</evidence>
<evidence type="ECO:0000256" key="4">
    <source>
        <dbReference type="ARBA" id="ARBA00022989"/>
    </source>
</evidence>
<evidence type="ECO:0000313" key="9">
    <source>
        <dbReference type="EMBL" id="KAK2594803.1"/>
    </source>
</evidence>
<feature type="compositionally biased region" description="Polar residues" evidence="6">
    <location>
        <begin position="15"/>
        <end position="31"/>
    </location>
</feature>
<proteinExistence type="predicted"/>
<keyword evidence="10" id="KW-1185">Reference proteome</keyword>
<dbReference type="SUPFAM" id="SSF103473">
    <property type="entry name" value="MFS general substrate transporter"/>
    <property type="match status" value="1"/>
</dbReference>
<dbReference type="InterPro" id="IPR020846">
    <property type="entry name" value="MFS_dom"/>
</dbReference>
<accession>A0AAJ0CKN0</accession>
<evidence type="ECO:0000259" key="8">
    <source>
        <dbReference type="PROSITE" id="PS50850"/>
    </source>
</evidence>
<evidence type="ECO:0000256" key="1">
    <source>
        <dbReference type="ARBA" id="ARBA00004141"/>
    </source>
</evidence>
<dbReference type="EMBL" id="JASWJB010000155">
    <property type="protein sequence ID" value="KAK2594803.1"/>
    <property type="molecule type" value="Genomic_DNA"/>
</dbReference>
<dbReference type="InterPro" id="IPR011701">
    <property type="entry name" value="MFS"/>
</dbReference>
<gene>
    <name evidence="9" type="ORF">QQS21_007491</name>
</gene>
<dbReference type="Gene3D" id="1.20.1250.20">
    <property type="entry name" value="MFS general substrate transporter like domains"/>
    <property type="match status" value="1"/>
</dbReference>
<evidence type="ECO:0000256" key="7">
    <source>
        <dbReference type="SAM" id="Phobius"/>
    </source>
</evidence>
<dbReference type="PANTHER" id="PTHR23501:SF177">
    <property type="entry name" value="MAJOR FACILITATOR SUPERFAMILY (MFS) PROFILE DOMAIN-CONTAINING PROTEIN-RELATED"/>
    <property type="match status" value="1"/>
</dbReference>
<dbReference type="PROSITE" id="PS50850">
    <property type="entry name" value="MFS"/>
    <property type="match status" value="1"/>
</dbReference>
<dbReference type="Pfam" id="PF07690">
    <property type="entry name" value="MFS_1"/>
    <property type="match status" value="1"/>
</dbReference>
<feature type="transmembrane region" description="Helical" evidence="7">
    <location>
        <begin position="42"/>
        <end position="64"/>
    </location>
</feature>
<dbReference type="GO" id="GO:0022857">
    <property type="term" value="F:transmembrane transporter activity"/>
    <property type="evidence" value="ECO:0007669"/>
    <property type="project" value="InterPro"/>
</dbReference>
<keyword evidence="3 7" id="KW-0812">Transmembrane</keyword>
<feature type="transmembrane region" description="Helical" evidence="7">
    <location>
        <begin position="139"/>
        <end position="160"/>
    </location>
</feature>
<organism evidence="9 10">
    <name type="scientific">Conoideocrella luteorostrata</name>
    <dbReference type="NCBI Taxonomy" id="1105319"/>
    <lineage>
        <taxon>Eukaryota</taxon>
        <taxon>Fungi</taxon>
        <taxon>Dikarya</taxon>
        <taxon>Ascomycota</taxon>
        <taxon>Pezizomycotina</taxon>
        <taxon>Sordariomycetes</taxon>
        <taxon>Hypocreomycetidae</taxon>
        <taxon>Hypocreales</taxon>
        <taxon>Clavicipitaceae</taxon>
        <taxon>Conoideocrella</taxon>
    </lineage>
</organism>
<evidence type="ECO:0000313" key="10">
    <source>
        <dbReference type="Proteomes" id="UP001251528"/>
    </source>
</evidence>
<feature type="domain" description="Major facilitator superfamily (MFS) profile" evidence="8">
    <location>
        <begin position="45"/>
        <end position="167"/>
    </location>
</feature>
<sequence length="167" mass="17787">MESSTPSRPAIELQPVTSSNTGADNEASSRQINEQNPTGLRFILLTIGLILSIFLAALDSSILATAVPRITDKFGTVKDVGWYSSAYVITNAAFQSSWGRGYKFFPLMWTFIAAVTTFELGNTISALAQNSATLILGRFVAGIGCGGVMTGCFIIIALSVKPQQRAS</sequence>
<name>A0AAJ0CKN0_9HYPO</name>
<protein>
    <recommendedName>
        <fullName evidence="8">Major facilitator superfamily (MFS) profile domain-containing protein</fullName>
    </recommendedName>
</protein>
<comment type="subcellular location">
    <subcellularLocation>
        <location evidence="1">Membrane</location>
        <topology evidence="1">Multi-pass membrane protein</topology>
    </subcellularLocation>
</comment>
<dbReference type="Proteomes" id="UP001251528">
    <property type="component" value="Unassembled WGS sequence"/>
</dbReference>
<keyword evidence="2" id="KW-0813">Transport</keyword>
<dbReference type="PANTHER" id="PTHR23501">
    <property type="entry name" value="MAJOR FACILITATOR SUPERFAMILY"/>
    <property type="match status" value="1"/>
</dbReference>
<dbReference type="InterPro" id="IPR036259">
    <property type="entry name" value="MFS_trans_sf"/>
</dbReference>